<evidence type="ECO:0000256" key="7">
    <source>
        <dbReference type="ARBA" id="ARBA00022478"/>
    </source>
</evidence>
<name>A0A9Q1GEK3_SYNKA</name>
<sequence length="1382" mass="155462">MFTNGQTVNMQAVMKDCSIIRKLLVFMAGEKARLLSNGEEVLEEETTIGKTDQDFLTSLPGQTITDKFYNVWIRLQSHVNIVFDSDMDKMMTEKFPGIRQVLEKKDGLFRKHMMGKRVDYAARSVICPDMYIGTNEIGVPMVFATKLTYPQPVTPWNVKELRQAVINGPNVHPGASMVINEDGSSTVLSATNHTQREAIAKQLLTPSQGPQKMPMKIVNRHIKNGDVLLLNRQPTLHRPSIQAHCARILPGEKVLRLHYANCKAYNADFDGDEMNAHFPQSELGRAEAYTLVSTYQQYLVPKDGKPLAGLIQDHMVSGTSMTLKGCFFTRDQYMELVYRGLTDKRGRVKLLPPALLKPRPLWTGKQVVSTLLLNVIPENHLPLNLTGKAKIPSKAWVKEPPRPIPGYQPDSMCESQVIIRQGELLVGVLDKAHYGSSAYGLVHCCYELYGGETSSHLLSCLARLFTAFLQLYRGFTMGVEDILVKPRANKERSKIIAESTKCGAKALRSAFNIAPTASESEARDRWQDAHLNPDQRDFNTVDLKFKEEASLVNNDINKVCMPLGLHRRFPENNLQLMVQSGAKGSTVNTMQISCLLGQIELEGRRPPLMPSGKSLPCFQPYDASPRSGGFVSGRFLTGIKPPEYFFHCMAGREGLVDTAVKTSRSGYLQRCVIKHLEGLVVQYDLTVRDSDGSVVQFLYGEDGLDVPKTQFLHPRQLPFIQDNCEVIRKSTRLDEILGRMDSEAAASHFRGLRKWRSRREAASPREGPFLLFSQKKLSKQKRQSQQEDMSTGRDTATLQLMERWRSLDDYKRSKYTRKTSRCPEPCLAHLRPDISFGSVSETFDAIVESYLSKVATEESTKELEINRLRQLLQLKWQRALCDPGEAVGLLAAQSIGEPSTQMTLNTFHFAGRGEMNVTLGIPRLREILMIASSSIKTPMMRVPVLNTKRALKKVQTLRKRLTRVCLAEVLQRLEVQETLRVEGKQQKSRVFNLIFHFLPPERYQDDNLLSPQQILHYMETRFFRILLEAIKKRSAKMASINTVDTRKATQKDTDRDTGDSQGSLGNGDGEAEAEEGGEIVDGEADEGDADATDTKRREKQEEEVDYESEEGGDEDDRDELAEETEETPPEQMEEDNEQEEYTVPPGFADCGKPDESQSQDVLRVNAVLDISSAIETYTYDCKDGLWCEVTLALPVSNVHFDLTSLVGTQARSAVVHETRGITRCLLSEVTTPQGNKELMLNTEGINLQELFKYSEILDLSRLYSNEVHAMANTYGIEVALRVIEKEIKDVFAVYGIEVDPRHLSLVADYMCFEGMYKPLNRFAIQSNSSPLQQMTFETSYKFLKQATMLGSHDSLLSPSARLVVGKVVKGGTGLFDLKQPLH</sequence>
<dbReference type="GO" id="GO:0005736">
    <property type="term" value="C:RNA polymerase I complex"/>
    <property type="evidence" value="ECO:0007669"/>
    <property type="project" value="UniProtKB-ARBA"/>
</dbReference>
<dbReference type="InterPro" id="IPR045867">
    <property type="entry name" value="DNA-dir_RpoC_beta_prime"/>
</dbReference>
<dbReference type="PANTHER" id="PTHR19376">
    <property type="entry name" value="DNA-DIRECTED RNA POLYMERASE"/>
    <property type="match status" value="1"/>
</dbReference>
<evidence type="ECO:0000256" key="20">
    <source>
        <dbReference type="ARBA" id="ARBA00083116"/>
    </source>
</evidence>
<evidence type="ECO:0000259" key="23">
    <source>
        <dbReference type="SMART" id="SM00663"/>
    </source>
</evidence>
<evidence type="ECO:0000256" key="2">
    <source>
        <dbReference type="ARBA" id="ARBA00004286"/>
    </source>
</evidence>
<keyword evidence="14" id="KW-0804">Transcription</keyword>
<dbReference type="InterPro" id="IPR042102">
    <property type="entry name" value="RNA_pol_Rpb1_3_sf"/>
</dbReference>
<evidence type="ECO:0000256" key="19">
    <source>
        <dbReference type="ARBA" id="ARBA00074527"/>
    </source>
</evidence>
<evidence type="ECO:0000313" key="24">
    <source>
        <dbReference type="EMBL" id="KAJ8382462.1"/>
    </source>
</evidence>
<evidence type="ECO:0000256" key="12">
    <source>
        <dbReference type="ARBA" id="ARBA00022833"/>
    </source>
</evidence>
<dbReference type="Pfam" id="PF04983">
    <property type="entry name" value="RNA_pol_Rpb1_3"/>
    <property type="match status" value="1"/>
</dbReference>
<dbReference type="EC" id="2.7.7.6" evidence="5"/>
<dbReference type="SUPFAM" id="SSF64484">
    <property type="entry name" value="beta and beta-prime subunits of DNA dependent RNA-polymerase"/>
    <property type="match status" value="1"/>
</dbReference>
<dbReference type="CDD" id="cd01435">
    <property type="entry name" value="RNAP_I_RPA1_N"/>
    <property type="match status" value="1"/>
</dbReference>
<keyword evidence="7" id="KW-0240">DNA-directed RNA polymerase</keyword>
<dbReference type="Pfam" id="PF05000">
    <property type="entry name" value="RNA_pol_Rpb1_4"/>
    <property type="match status" value="1"/>
</dbReference>
<evidence type="ECO:0000256" key="5">
    <source>
        <dbReference type="ARBA" id="ARBA00012418"/>
    </source>
</evidence>
<evidence type="ECO:0000256" key="18">
    <source>
        <dbReference type="ARBA" id="ARBA00074245"/>
    </source>
</evidence>
<keyword evidence="25" id="KW-1185">Reference proteome</keyword>
<evidence type="ECO:0000256" key="8">
    <source>
        <dbReference type="ARBA" id="ARBA00022553"/>
    </source>
</evidence>
<evidence type="ECO:0000256" key="21">
    <source>
        <dbReference type="ARBA" id="ARBA00083248"/>
    </source>
</evidence>
<dbReference type="InterPro" id="IPR000722">
    <property type="entry name" value="RNA_pol_asu"/>
</dbReference>
<feature type="compositionally biased region" description="Acidic residues" evidence="22">
    <location>
        <begin position="1069"/>
        <end position="1091"/>
    </location>
</feature>
<evidence type="ECO:0000256" key="16">
    <source>
        <dbReference type="ARBA" id="ARBA00047768"/>
    </source>
</evidence>
<accession>A0A9Q1GEK3</accession>
<keyword evidence="6" id="KW-0158">Chromosome</keyword>
<keyword evidence="13" id="KW-0460">Magnesium</keyword>
<dbReference type="EMBL" id="JAINUF010000001">
    <property type="protein sequence ID" value="KAJ8382462.1"/>
    <property type="molecule type" value="Genomic_DNA"/>
</dbReference>
<keyword evidence="9" id="KW-0808">Transferase</keyword>
<dbReference type="Gene3D" id="3.30.1490.180">
    <property type="entry name" value="RNA polymerase ii"/>
    <property type="match status" value="1"/>
</dbReference>
<evidence type="ECO:0000256" key="22">
    <source>
        <dbReference type="SAM" id="MobiDB-lite"/>
    </source>
</evidence>
<dbReference type="GO" id="GO:0003899">
    <property type="term" value="F:DNA-directed RNA polymerase activity"/>
    <property type="evidence" value="ECO:0007669"/>
    <property type="project" value="UniProtKB-EC"/>
</dbReference>
<dbReference type="FunFam" id="1.10.274.100:FF:000004">
    <property type="entry name" value="DNA-directed RNA polymerase subunit"/>
    <property type="match status" value="1"/>
</dbReference>
<dbReference type="GO" id="GO:0003677">
    <property type="term" value="F:DNA binding"/>
    <property type="evidence" value="ECO:0007669"/>
    <property type="project" value="InterPro"/>
</dbReference>
<dbReference type="GO" id="GO:0005694">
    <property type="term" value="C:chromosome"/>
    <property type="evidence" value="ECO:0007669"/>
    <property type="project" value="UniProtKB-SubCell"/>
</dbReference>
<dbReference type="InterPro" id="IPR015699">
    <property type="entry name" value="DNA-dir_RNA_pol1_lsu_N"/>
</dbReference>
<evidence type="ECO:0000256" key="3">
    <source>
        <dbReference type="ARBA" id="ARBA00004604"/>
    </source>
</evidence>
<keyword evidence="11" id="KW-0479">Metal-binding</keyword>
<feature type="compositionally biased region" description="Acidic residues" evidence="22">
    <location>
        <begin position="1101"/>
        <end position="1140"/>
    </location>
</feature>
<evidence type="ECO:0000256" key="6">
    <source>
        <dbReference type="ARBA" id="ARBA00022454"/>
    </source>
</evidence>
<dbReference type="Pfam" id="PF00623">
    <property type="entry name" value="RNA_pol_Rpb1_2"/>
    <property type="match status" value="1"/>
</dbReference>
<reference evidence="24" key="1">
    <citation type="journal article" date="2023" name="Science">
        <title>Genome structures resolve the early diversification of teleost fishes.</title>
        <authorList>
            <person name="Parey E."/>
            <person name="Louis A."/>
            <person name="Montfort J."/>
            <person name="Bouchez O."/>
            <person name="Roques C."/>
            <person name="Iampietro C."/>
            <person name="Lluch J."/>
            <person name="Castinel A."/>
            <person name="Donnadieu C."/>
            <person name="Desvignes T."/>
            <person name="Floi Bucao C."/>
            <person name="Jouanno E."/>
            <person name="Wen M."/>
            <person name="Mejri S."/>
            <person name="Dirks R."/>
            <person name="Jansen H."/>
            <person name="Henkel C."/>
            <person name="Chen W.J."/>
            <person name="Zahm M."/>
            <person name="Cabau C."/>
            <person name="Klopp C."/>
            <person name="Thompson A.W."/>
            <person name="Robinson-Rechavi M."/>
            <person name="Braasch I."/>
            <person name="Lecointre G."/>
            <person name="Bobe J."/>
            <person name="Postlethwait J.H."/>
            <person name="Berthelot C."/>
            <person name="Roest Crollius H."/>
            <person name="Guiguen Y."/>
        </authorList>
    </citation>
    <scope>NUCLEOTIDE SEQUENCE</scope>
    <source>
        <strain evidence="24">WJC10195</strain>
    </source>
</reference>
<dbReference type="Pfam" id="PF04998">
    <property type="entry name" value="RNA_pol_Rpb1_5"/>
    <property type="match status" value="1"/>
</dbReference>
<keyword evidence="8" id="KW-0597">Phosphoprotein</keyword>
<dbReference type="GO" id="GO:0006351">
    <property type="term" value="P:DNA-templated transcription"/>
    <property type="evidence" value="ECO:0007669"/>
    <property type="project" value="InterPro"/>
</dbReference>
<dbReference type="InterPro" id="IPR007083">
    <property type="entry name" value="RNA_pol_Rpb1_4"/>
</dbReference>
<feature type="region of interest" description="Disordered" evidence="22">
    <location>
        <begin position="776"/>
        <end position="795"/>
    </location>
</feature>
<dbReference type="Gene3D" id="1.10.357.120">
    <property type="match status" value="1"/>
</dbReference>
<dbReference type="InterPro" id="IPR006592">
    <property type="entry name" value="RNA_pol_N"/>
</dbReference>
<evidence type="ECO:0000256" key="9">
    <source>
        <dbReference type="ARBA" id="ARBA00022679"/>
    </source>
</evidence>
<dbReference type="InterPro" id="IPR038120">
    <property type="entry name" value="Rpb1_funnel_sf"/>
</dbReference>
<dbReference type="CDD" id="cd02735">
    <property type="entry name" value="RNAP_I_Rpa1_C"/>
    <property type="match status" value="1"/>
</dbReference>
<dbReference type="SMART" id="SM00663">
    <property type="entry name" value="RPOLA_N"/>
    <property type="match status" value="1"/>
</dbReference>
<feature type="compositionally biased region" description="Basic and acidic residues" evidence="22">
    <location>
        <begin position="1044"/>
        <end position="1058"/>
    </location>
</feature>
<gene>
    <name evidence="24" type="ORF">SKAU_G00032400</name>
</gene>
<evidence type="ECO:0000256" key="10">
    <source>
        <dbReference type="ARBA" id="ARBA00022695"/>
    </source>
</evidence>
<organism evidence="24 25">
    <name type="scientific">Synaphobranchus kaupii</name>
    <name type="common">Kaup's arrowtooth eel</name>
    <dbReference type="NCBI Taxonomy" id="118154"/>
    <lineage>
        <taxon>Eukaryota</taxon>
        <taxon>Metazoa</taxon>
        <taxon>Chordata</taxon>
        <taxon>Craniata</taxon>
        <taxon>Vertebrata</taxon>
        <taxon>Euteleostomi</taxon>
        <taxon>Actinopterygii</taxon>
        <taxon>Neopterygii</taxon>
        <taxon>Teleostei</taxon>
        <taxon>Anguilliformes</taxon>
        <taxon>Synaphobranchidae</taxon>
        <taxon>Synaphobranchus</taxon>
    </lineage>
</organism>
<dbReference type="Gene3D" id="6.10.250.2940">
    <property type="match status" value="1"/>
</dbReference>
<dbReference type="FunFam" id="1.10.132.30:FF:000004">
    <property type="entry name" value="DNA-directed RNA polymerase subunit"/>
    <property type="match status" value="1"/>
</dbReference>
<dbReference type="Gene3D" id="3.30.70.2850">
    <property type="match status" value="1"/>
</dbReference>
<evidence type="ECO:0000256" key="1">
    <source>
        <dbReference type="ARBA" id="ARBA00001946"/>
    </source>
</evidence>
<dbReference type="Gene3D" id="1.10.132.30">
    <property type="match status" value="1"/>
</dbReference>
<comment type="similarity">
    <text evidence="4">Belongs to the RNA polymerase beta' chain family.</text>
</comment>
<protein>
    <recommendedName>
        <fullName evidence="18">DNA-directed RNA polymerase I subunit RPA1</fullName>
        <ecNumber evidence="5">2.7.7.6</ecNumber>
    </recommendedName>
    <alternativeName>
        <fullName evidence="20">DNA-directed RNA polymerase I subunit A</fullName>
    </alternativeName>
    <alternativeName>
        <fullName evidence="19">DNA-directed RNA polymerase I subunit rpa1</fullName>
    </alternativeName>
    <alternativeName>
        <fullName evidence="21">RNA polymerase I 194 kDa subunit</fullName>
    </alternativeName>
</protein>
<evidence type="ECO:0000313" key="25">
    <source>
        <dbReference type="Proteomes" id="UP001152622"/>
    </source>
</evidence>
<dbReference type="InterPro" id="IPR007081">
    <property type="entry name" value="RNA_pol_Rpb1_5"/>
</dbReference>
<comment type="subunit">
    <text evidence="17">Component of the RNA polymerase I (Pol I) complex consisting of 13 subunits: a ten-subunit catalytic core composed of POLR1A/RPA1, POLR1B/RPA2, POLR1C/RPAC1, POLR1D/RPAC2, POLR1H/RPA12, POLR2E/RPABC1, POLR2F/RPABC2, POLR2H/RPABC3, POLR2K/RPABC4 and POLR2L/RPABC5; a mobile stalk subunit POLR1F/RPA43 protruding from the core and additional subunits homologous to general transcription factors POLR1E/RPA49 and POLR1G/RPA34. Part of Pol I pre-initiation complex (PIC), in which Pol I core assembles with RRN3 and promoter-bound UTBF and SL1/TIF-IB complex. Interacts (via dock II domain) with TOP2A; this interaction may assist Pol I transcription initiation by releasing supercoils occurring during DNA unwinding. Interacts with CAVIN1; this interaction induces the dissociation of Pol I complex paused at rDNA terminator sequences. Interacts with MYO1C. Interacts with ERBB2. Interacts with DDX11. Interacts with RECQL5.</text>
</comment>
<dbReference type="OrthoDB" id="270392at2759"/>
<evidence type="ECO:0000256" key="11">
    <source>
        <dbReference type="ARBA" id="ARBA00022723"/>
    </source>
</evidence>
<keyword evidence="10" id="KW-0548">Nucleotidyltransferase</keyword>
<comment type="cofactor">
    <cofactor evidence="1">
        <name>Mg(2+)</name>
        <dbReference type="ChEBI" id="CHEBI:18420"/>
    </cofactor>
</comment>
<evidence type="ECO:0000256" key="4">
    <source>
        <dbReference type="ARBA" id="ARBA00006460"/>
    </source>
</evidence>
<dbReference type="FunFam" id="3.30.1490.180:FF:000003">
    <property type="entry name" value="DNA-directed RNA polymerase subunit"/>
    <property type="match status" value="1"/>
</dbReference>
<keyword evidence="12" id="KW-0862">Zinc</keyword>
<proteinExistence type="inferred from homology"/>
<dbReference type="GO" id="GO:0046872">
    <property type="term" value="F:metal ion binding"/>
    <property type="evidence" value="ECO:0007669"/>
    <property type="project" value="UniProtKB-KW"/>
</dbReference>
<feature type="region of interest" description="Disordered" evidence="22">
    <location>
        <begin position="1041"/>
        <end position="1156"/>
    </location>
</feature>
<dbReference type="InterPro" id="IPR007066">
    <property type="entry name" value="RNA_pol_Rpb1_3"/>
</dbReference>
<dbReference type="Proteomes" id="UP001152622">
    <property type="component" value="Chromosome 1"/>
</dbReference>
<dbReference type="InterPro" id="IPR047107">
    <property type="entry name" value="DNA-dir_RNA_pol1_lsu_C"/>
</dbReference>
<evidence type="ECO:0000256" key="15">
    <source>
        <dbReference type="ARBA" id="ARBA00023242"/>
    </source>
</evidence>
<comment type="catalytic activity">
    <reaction evidence="16">
        <text>RNA(n) + a ribonucleoside 5'-triphosphate = RNA(n+1) + diphosphate</text>
        <dbReference type="Rhea" id="RHEA:21248"/>
        <dbReference type="Rhea" id="RHEA-COMP:14527"/>
        <dbReference type="Rhea" id="RHEA-COMP:17342"/>
        <dbReference type="ChEBI" id="CHEBI:33019"/>
        <dbReference type="ChEBI" id="CHEBI:61557"/>
        <dbReference type="ChEBI" id="CHEBI:140395"/>
        <dbReference type="EC" id="2.7.7.6"/>
    </reaction>
    <physiologicalReaction direction="left-to-right" evidence="16">
        <dbReference type="Rhea" id="RHEA:21249"/>
    </physiologicalReaction>
</comment>
<dbReference type="Gene3D" id="2.40.40.20">
    <property type="match status" value="1"/>
</dbReference>
<comment type="caution">
    <text evidence="24">The sequence shown here is derived from an EMBL/GenBank/DDBJ whole genome shotgun (WGS) entry which is preliminary data.</text>
</comment>
<dbReference type="PANTHER" id="PTHR19376:SF11">
    <property type="entry name" value="DNA-DIRECTED RNA POLYMERASE I SUBUNIT RPA1"/>
    <property type="match status" value="1"/>
</dbReference>
<feature type="domain" description="RNA polymerase N-terminal" evidence="23">
    <location>
        <begin position="11"/>
        <end position="322"/>
    </location>
</feature>
<evidence type="ECO:0000256" key="14">
    <source>
        <dbReference type="ARBA" id="ARBA00023163"/>
    </source>
</evidence>
<evidence type="ECO:0000256" key="17">
    <source>
        <dbReference type="ARBA" id="ARBA00065144"/>
    </source>
</evidence>
<comment type="subcellular location">
    <subcellularLocation>
        <location evidence="2">Chromosome</location>
    </subcellularLocation>
    <subcellularLocation>
        <location evidence="3">Nucleus</location>
        <location evidence="3">Nucleolus</location>
    </subcellularLocation>
</comment>
<evidence type="ECO:0000256" key="13">
    <source>
        <dbReference type="ARBA" id="ARBA00022842"/>
    </source>
</evidence>
<keyword evidence="15" id="KW-0539">Nucleus</keyword>
<dbReference type="FunFam" id="2.40.40.20:FF:000019">
    <property type="entry name" value="DNA-directed RNA polymerase II subunit RPB1"/>
    <property type="match status" value="1"/>
</dbReference>
<dbReference type="Gene3D" id="1.10.274.100">
    <property type="entry name" value="RNA polymerase Rpb1, domain 3"/>
    <property type="match status" value="1"/>
</dbReference>